<evidence type="ECO:0000259" key="1">
    <source>
        <dbReference type="PROSITE" id="PS51390"/>
    </source>
</evidence>
<dbReference type="SMART" id="SM00217">
    <property type="entry name" value="WAP"/>
    <property type="match status" value="2"/>
</dbReference>
<accession>A0A5S6QHR7</accession>
<dbReference type="Proteomes" id="UP000046395">
    <property type="component" value="Unassembled WGS sequence"/>
</dbReference>
<dbReference type="InterPro" id="IPR008197">
    <property type="entry name" value="WAP_dom"/>
</dbReference>
<name>A0A5S6QHR7_TRIMR</name>
<dbReference type="WBParaSite" id="TMUE_2000006734.1">
    <property type="protein sequence ID" value="TMUE_2000006734.1"/>
    <property type="gene ID" value="WBGene00292850"/>
</dbReference>
<proteinExistence type="predicted"/>
<organism evidence="2 3">
    <name type="scientific">Trichuris muris</name>
    <name type="common">Mouse whipworm</name>
    <dbReference type="NCBI Taxonomy" id="70415"/>
    <lineage>
        <taxon>Eukaryota</taxon>
        <taxon>Metazoa</taxon>
        <taxon>Ecdysozoa</taxon>
        <taxon>Nematoda</taxon>
        <taxon>Enoplea</taxon>
        <taxon>Dorylaimia</taxon>
        <taxon>Trichinellida</taxon>
        <taxon>Trichuridae</taxon>
        <taxon>Trichuris</taxon>
    </lineage>
</organism>
<dbReference type="SUPFAM" id="SSF57256">
    <property type="entry name" value="Elafin-like"/>
    <property type="match status" value="2"/>
</dbReference>
<dbReference type="AlphaFoldDB" id="A0A5S6QHR7"/>
<dbReference type="GO" id="GO:0030414">
    <property type="term" value="F:peptidase inhibitor activity"/>
    <property type="evidence" value="ECO:0007669"/>
    <property type="project" value="InterPro"/>
</dbReference>
<dbReference type="STRING" id="70415.A0A5S6QHR7"/>
<feature type="domain" description="WAP" evidence="1">
    <location>
        <begin position="124"/>
        <end position="173"/>
    </location>
</feature>
<dbReference type="GO" id="GO:0005576">
    <property type="term" value="C:extracellular region"/>
    <property type="evidence" value="ECO:0007669"/>
    <property type="project" value="InterPro"/>
</dbReference>
<evidence type="ECO:0000313" key="3">
    <source>
        <dbReference type="WBParaSite" id="TMUE_2000006734.1"/>
    </source>
</evidence>
<evidence type="ECO:0000313" key="2">
    <source>
        <dbReference type="Proteomes" id="UP000046395"/>
    </source>
</evidence>
<reference evidence="3" key="1">
    <citation type="submission" date="2019-12" db="UniProtKB">
        <authorList>
            <consortium name="WormBaseParasite"/>
        </authorList>
    </citation>
    <scope>IDENTIFICATION</scope>
</reference>
<dbReference type="Gene3D" id="4.10.75.10">
    <property type="entry name" value="Elafin-like"/>
    <property type="match status" value="2"/>
</dbReference>
<dbReference type="PROSITE" id="PS51390">
    <property type="entry name" value="WAP"/>
    <property type="match status" value="1"/>
</dbReference>
<sequence>MYIFASTVSCGTPVDQGMSSFAGLLLRLLSFTMVSEQIAGKGFDKYGLCPLLGETFTVLTVNECKSDIECGGHRKCCETLSGNYCILPDNERVICPGGKMSAGICGNNLQCPPAYQCIFENCCPFEKAGECPLLVVPEGFELEHFSSCEHDYECVGIRKCCLTLLGMRCLLPVAKQAVSSSRYSKPARRLSYLPRMRGLKNVCLLAFVRVFYCILPWEVPHCHLVYGKSLSASEKDATDSNFAYARGKETYFGSTYYYDIYDQDANE</sequence>
<keyword evidence="2" id="KW-1185">Reference proteome</keyword>
<dbReference type="Pfam" id="PF00095">
    <property type="entry name" value="WAP"/>
    <property type="match status" value="2"/>
</dbReference>
<dbReference type="InterPro" id="IPR036645">
    <property type="entry name" value="Elafin-like_sf"/>
</dbReference>
<protein>
    <submittedName>
        <fullName evidence="3">WAP domain-containing protein</fullName>
    </submittedName>
</protein>